<name>A0A9J7BPF9_9BACT</name>
<dbReference type="InterPro" id="IPR013022">
    <property type="entry name" value="Xyl_isomerase-like_TIM-brl"/>
</dbReference>
<dbReference type="NCBIfam" id="TIGR01409">
    <property type="entry name" value="TAT_signal_seq"/>
    <property type="match status" value="1"/>
</dbReference>
<dbReference type="Proteomes" id="UP001059380">
    <property type="component" value="Chromosome"/>
</dbReference>
<organism evidence="2 3">
    <name type="scientific">Occallatibacter riparius</name>
    <dbReference type="NCBI Taxonomy" id="1002689"/>
    <lineage>
        <taxon>Bacteria</taxon>
        <taxon>Pseudomonadati</taxon>
        <taxon>Acidobacteriota</taxon>
        <taxon>Terriglobia</taxon>
        <taxon>Terriglobales</taxon>
        <taxon>Acidobacteriaceae</taxon>
        <taxon>Occallatibacter</taxon>
    </lineage>
</organism>
<dbReference type="KEGG" id="orp:MOP44_20915"/>
<dbReference type="RefSeq" id="WP_260792354.1">
    <property type="nucleotide sequence ID" value="NZ_CP093313.1"/>
</dbReference>
<proteinExistence type="predicted"/>
<dbReference type="Pfam" id="PF01261">
    <property type="entry name" value="AP_endonuc_2"/>
    <property type="match status" value="1"/>
</dbReference>
<dbReference type="PANTHER" id="PTHR12110">
    <property type="entry name" value="HYDROXYPYRUVATE ISOMERASE"/>
    <property type="match status" value="1"/>
</dbReference>
<dbReference type="PROSITE" id="PS51318">
    <property type="entry name" value="TAT"/>
    <property type="match status" value="1"/>
</dbReference>
<keyword evidence="3" id="KW-1185">Reference proteome</keyword>
<dbReference type="InterPro" id="IPR036237">
    <property type="entry name" value="Xyl_isomerase-like_sf"/>
</dbReference>
<evidence type="ECO:0000259" key="1">
    <source>
        <dbReference type="Pfam" id="PF01261"/>
    </source>
</evidence>
<accession>A0A9J7BPF9</accession>
<dbReference type="InterPro" id="IPR050312">
    <property type="entry name" value="IolE/XylAMocC-like"/>
</dbReference>
<reference evidence="2" key="1">
    <citation type="submission" date="2021-04" db="EMBL/GenBank/DDBJ databases">
        <title>Phylogenetic analysis of Acidobacteriaceae.</title>
        <authorList>
            <person name="Qiu L."/>
            <person name="Zhang Q."/>
        </authorList>
    </citation>
    <scope>NUCLEOTIDE SEQUENCE</scope>
    <source>
        <strain evidence="2">DSM 25168</strain>
    </source>
</reference>
<dbReference type="EMBL" id="CP093313">
    <property type="protein sequence ID" value="UWZ83021.1"/>
    <property type="molecule type" value="Genomic_DNA"/>
</dbReference>
<dbReference type="SUPFAM" id="SSF51658">
    <property type="entry name" value="Xylose isomerase-like"/>
    <property type="match status" value="1"/>
</dbReference>
<protein>
    <submittedName>
        <fullName evidence="2">TIM barrel protein</fullName>
    </submittedName>
</protein>
<dbReference type="InterPro" id="IPR006311">
    <property type="entry name" value="TAT_signal"/>
</dbReference>
<evidence type="ECO:0000313" key="2">
    <source>
        <dbReference type="EMBL" id="UWZ83021.1"/>
    </source>
</evidence>
<evidence type="ECO:0000313" key="3">
    <source>
        <dbReference type="Proteomes" id="UP001059380"/>
    </source>
</evidence>
<dbReference type="Gene3D" id="3.20.20.150">
    <property type="entry name" value="Divalent-metal-dependent TIM barrel enzymes"/>
    <property type="match status" value="1"/>
</dbReference>
<dbReference type="AlphaFoldDB" id="A0A9J7BPF9"/>
<sequence>MRIERRDFLKVSAAAAAGLVYSKRMHAAASTAAIRLGGPIFINSTDPAELAREHRRLGYAAAYCPDIATLSDTQLLQKIEQAYASQNVVIAEVGAWKNMLDPDAEKRRANLDYVTQRCALADALGALNCVDIAGSYNPDVWYGPNPKNLSREFFDATIENVRHILDHVKPTRTKFTVEMMGWNLPDGPDGYVELIRAVDRKAFGVHLDVCNGINSPQRYYHNADFIRECFSKLGPWIVSCHAKDLRWDVEMNVHFEEVVPGRGQVDYTTYLTELSKLGREVPLMLEHLKTAEEYDEGRHYIQTVGSAAGLKFA</sequence>
<gene>
    <name evidence="2" type="ORF">MOP44_20915</name>
</gene>
<feature type="domain" description="Xylose isomerase-like TIM barrel" evidence="1">
    <location>
        <begin position="66"/>
        <end position="302"/>
    </location>
</feature>
<dbReference type="InterPro" id="IPR019546">
    <property type="entry name" value="TAT_signal_bac_arc"/>
</dbReference>